<dbReference type="PANTHER" id="PTHR43464">
    <property type="entry name" value="METHYLTRANSFERASE"/>
    <property type="match status" value="1"/>
</dbReference>
<evidence type="ECO:0000256" key="2">
    <source>
        <dbReference type="ARBA" id="ARBA00022679"/>
    </source>
</evidence>
<reference evidence="5 8" key="2">
    <citation type="submission" date="2020-08" db="EMBL/GenBank/DDBJ databases">
        <title>Functional genomics of gut bacteria from endangered species of beetles.</title>
        <authorList>
            <person name="Carlos-Shanley C."/>
        </authorList>
    </citation>
    <scope>NUCLEOTIDE SEQUENCE [LARGE SCALE GENOMIC DNA]</scope>
    <source>
        <strain evidence="5 8">S00192</strain>
    </source>
</reference>
<evidence type="ECO:0000256" key="3">
    <source>
        <dbReference type="ARBA" id="ARBA00022691"/>
    </source>
</evidence>
<dbReference type="Gene3D" id="3.40.50.150">
    <property type="entry name" value="Vaccinia Virus protein VP39"/>
    <property type="match status" value="1"/>
</dbReference>
<dbReference type="GO" id="GO:0032259">
    <property type="term" value="P:methylation"/>
    <property type="evidence" value="ECO:0007669"/>
    <property type="project" value="UniProtKB-KW"/>
</dbReference>
<protein>
    <submittedName>
        <fullName evidence="6">3-demethylubiquinone-9 3-methyltransferase</fullName>
        <ecNumber evidence="6">2.1.1.64</ecNumber>
    </submittedName>
    <submittedName>
        <fullName evidence="5">Ubiquinone/menaquinone biosynthesis C-methylase UbiE</fullName>
    </submittedName>
</protein>
<name>A0A2X1BCR3_BREVE</name>
<accession>A0A2X1BCR3</accession>
<dbReference type="SUPFAM" id="SSF53335">
    <property type="entry name" value="S-adenosyl-L-methionine-dependent methyltransferases"/>
    <property type="match status" value="1"/>
</dbReference>
<dbReference type="InterPro" id="IPR029063">
    <property type="entry name" value="SAM-dependent_MTases_sf"/>
</dbReference>
<keyword evidence="1 6" id="KW-0489">Methyltransferase</keyword>
<evidence type="ECO:0000313" key="5">
    <source>
        <dbReference type="EMBL" id="MBB5772595.1"/>
    </source>
</evidence>
<keyword evidence="6" id="KW-0830">Ubiquinone</keyword>
<sequence>MLVAMNQDRDFVPALGRHELTGAYDRVLAVMTRERRWRCALLSEADPQPGETILDVGCGTGTFAIQLKTASPGSRLIGVDPDKAVLEIARDKARRAGVHVEWRAGYGDALTAILPGAAADKVVSSLVLHQCPMPVKRAILAACLGALRPGGRLHMADAGRQANPLMRLLFRQVQMLDGFEHTEPNALGVLPDLMREAGFEAVSETRRIPTPTGSISLYAAVRP</sequence>
<dbReference type="EMBL" id="JACHLJ010000003">
    <property type="protein sequence ID" value="MBB5772595.1"/>
    <property type="molecule type" value="Genomic_DNA"/>
</dbReference>
<evidence type="ECO:0000256" key="1">
    <source>
        <dbReference type="ARBA" id="ARBA00022603"/>
    </source>
</evidence>
<dbReference type="CDD" id="cd02440">
    <property type="entry name" value="AdoMet_MTases"/>
    <property type="match status" value="1"/>
</dbReference>
<evidence type="ECO:0000313" key="8">
    <source>
        <dbReference type="Proteomes" id="UP000556201"/>
    </source>
</evidence>
<evidence type="ECO:0000259" key="4">
    <source>
        <dbReference type="Pfam" id="PF13649"/>
    </source>
</evidence>
<evidence type="ECO:0000313" key="6">
    <source>
        <dbReference type="EMBL" id="SPU55173.1"/>
    </source>
</evidence>
<organism evidence="6 7">
    <name type="scientific">Brevundimonas vesicularis</name>
    <name type="common">Pseudomonas vesicularis</name>
    <dbReference type="NCBI Taxonomy" id="41276"/>
    <lineage>
        <taxon>Bacteria</taxon>
        <taxon>Pseudomonadati</taxon>
        <taxon>Pseudomonadota</taxon>
        <taxon>Alphaproteobacteria</taxon>
        <taxon>Caulobacterales</taxon>
        <taxon>Caulobacteraceae</taxon>
        <taxon>Brevundimonas</taxon>
    </lineage>
</organism>
<dbReference type="Proteomes" id="UP000251186">
    <property type="component" value="Unassembled WGS sequence"/>
</dbReference>
<dbReference type="EMBL" id="UAQP01000014">
    <property type="protein sequence ID" value="SPU55173.1"/>
    <property type="molecule type" value="Genomic_DNA"/>
</dbReference>
<feature type="domain" description="Methyltransferase" evidence="4">
    <location>
        <begin position="53"/>
        <end position="151"/>
    </location>
</feature>
<dbReference type="AlphaFoldDB" id="A0A2X1BCR3"/>
<keyword evidence="3" id="KW-0949">S-adenosyl-L-methionine</keyword>
<dbReference type="Pfam" id="PF13649">
    <property type="entry name" value="Methyltransf_25"/>
    <property type="match status" value="1"/>
</dbReference>
<dbReference type="GeneID" id="34013768"/>
<gene>
    <name evidence="6" type="primary">ubiG_2</name>
    <name evidence="5" type="ORF">HNP47_002611</name>
    <name evidence="6" type="ORF">NCTC11166_02568</name>
</gene>
<dbReference type="PANTHER" id="PTHR43464:SF19">
    <property type="entry name" value="UBIQUINONE BIOSYNTHESIS O-METHYLTRANSFERASE, MITOCHONDRIAL"/>
    <property type="match status" value="1"/>
</dbReference>
<dbReference type="GO" id="GO:0061542">
    <property type="term" value="F:3-demethylubiquinol 3-O-methyltransferase activity"/>
    <property type="evidence" value="ECO:0007669"/>
    <property type="project" value="UniProtKB-EC"/>
</dbReference>
<dbReference type="EC" id="2.1.1.64" evidence="6"/>
<evidence type="ECO:0000313" key="7">
    <source>
        <dbReference type="Proteomes" id="UP000251186"/>
    </source>
</evidence>
<dbReference type="InterPro" id="IPR041698">
    <property type="entry name" value="Methyltransf_25"/>
</dbReference>
<dbReference type="Proteomes" id="UP000556201">
    <property type="component" value="Unassembled WGS sequence"/>
</dbReference>
<proteinExistence type="predicted"/>
<dbReference type="RefSeq" id="WP_230307678.1">
    <property type="nucleotide sequence ID" value="NZ_CP022048.2"/>
</dbReference>
<keyword evidence="2 6" id="KW-0808">Transferase</keyword>
<reference evidence="6 7" key="1">
    <citation type="submission" date="2018-06" db="EMBL/GenBank/DDBJ databases">
        <authorList>
            <consortium name="Pathogen Informatics"/>
            <person name="Doyle S."/>
        </authorList>
    </citation>
    <scope>NUCLEOTIDE SEQUENCE [LARGE SCALE GENOMIC DNA]</scope>
    <source>
        <strain evidence="6 7">NCTC11166</strain>
    </source>
</reference>